<evidence type="ECO:0000256" key="1">
    <source>
        <dbReference type="ARBA" id="ARBA00005298"/>
    </source>
</evidence>
<keyword evidence="2" id="KW-0812">Transmembrane</keyword>
<name>A0A668RB63_OREAU</name>
<dbReference type="PANTHER" id="PTHR11188:SF135">
    <property type="entry name" value="ARRESTIN DOMAIN CONTAINING 3-LIKE-RELATED"/>
    <property type="match status" value="1"/>
</dbReference>
<dbReference type="Ensembl" id="ENSOABT00000000300.2">
    <property type="protein sequence ID" value="ENSOABP00000000282.1"/>
    <property type="gene ID" value="ENSOABG00000000249.2"/>
</dbReference>
<dbReference type="OMA" id="SCKTHTD"/>
<evidence type="ECO:0000313" key="4">
    <source>
        <dbReference type="Ensembl" id="ENSOABP00000000282.1"/>
    </source>
</evidence>
<dbReference type="SUPFAM" id="SSF81296">
    <property type="entry name" value="E set domains"/>
    <property type="match status" value="2"/>
</dbReference>
<accession>A0A668RB63</accession>
<evidence type="ECO:0000256" key="2">
    <source>
        <dbReference type="SAM" id="Phobius"/>
    </source>
</evidence>
<keyword evidence="2" id="KW-1133">Transmembrane helix</keyword>
<dbReference type="Proteomes" id="UP000472276">
    <property type="component" value="Unassembled WGS sequence"/>
</dbReference>
<dbReference type="Gene3D" id="2.60.40.640">
    <property type="match status" value="2"/>
</dbReference>
<dbReference type="InterPro" id="IPR011021">
    <property type="entry name" value="Arrestin-like_N"/>
</dbReference>
<feature type="transmembrane region" description="Helical" evidence="2">
    <location>
        <begin position="77"/>
        <end position="103"/>
    </location>
</feature>
<dbReference type="InterPro" id="IPR050357">
    <property type="entry name" value="Arrestin_domain-protein"/>
</dbReference>
<dbReference type="InterPro" id="IPR011022">
    <property type="entry name" value="Arrestin_C-like"/>
</dbReference>
<organism evidence="4 5">
    <name type="scientific">Oreochromis aureus</name>
    <name type="common">Israeli tilapia</name>
    <name type="synonym">Chromis aureus</name>
    <dbReference type="NCBI Taxonomy" id="47969"/>
    <lineage>
        <taxon>Eukaryota</taxon>
        <taxon>Metazoa</taxon>
        <taxon>Chordata</taxon>
        <taxon>Craniata</taxon>
        <taxon>Vertebrata</taxon>
        <taxon>Euteleostomi</taxon>
        <taxon>Actinopterygii</taxon>
        <taxon>Neopterygii</taxon>
        <taxon>Teleostei</taxon>
        <taxon>Neoteleostei</taxon>
        <taxon>Acanthomorphata</taxon>
        <taxon>Ovalentaria</taxon>
        <taxon>Cichlomorphae</taxon>
        <taxon>Cichliformes</taxon>
        <taxon>Cichlidae</taxon>
        <taxon>African cichlids</taxon>
        <taxon>Pseudocrenilabrinae</taxon>
        <taxon>Oreochromini</taxon>
        <taxon>Oreochromis</taxon>
    </lineage>
</organism>
<dbReference type="GO" id="GO:0007399">
    <property type="term" value="P:nervous system development"/>
    <property type="evidence" value="ECO:0007669"/>
    <property type="project" value="UniProtKB-ARBA"/>
</dbReference>
<dbReference type="Pfam" id="PF00339">
    <property type="entry name" value="Arrestin_N"/>
    <property type="match status" value="1"/>
</dbReference>
<dbReference type="GO" id="GO:0005886">
    <property type="term" value="C:plasma membrane"/>
    <property type="evidence" value="ECO:0007669"/>
    <property type="project" value="TreeGrafter"/>
</dbReference>
<comment type="similarity">
    <text evidence="1">Belongs to the arrestin family.</text>
</comment>
<sequence>MSPIKDLNVIYIATSEDNTFSPGDIIVGAVIFRLTKDVKVKSVSLKAKGDAVAQWSEGNTSYFSKRRYFKWRCLRSFLLHSYEIILIQSPLFFFFVVVCLFFFCYSDMPSSFQGTNGSISYMLEAKISRSWHWSSDAQKEIKFILQKKKNLYLYVLLQHPRSGSVSKNMGGRSKGQVQMSATINRGVCSPGETLSVVAKICNSSSKEMRPKFKLQQKIVYSCKTHTDSTSKTLCKMVGDTISPNSEQTVPCKIKIPGGIDPTLRNCDIISVEYYVKVYLDISFAFDPEVTFPLVILPSRLAPIWPDEALGQSVREGGAAKATSYNNVSSPAFPTGFDPVATGSVACQYPTTDPPQHDDIKSGNYNQLPQGATSLGFSAPAFTVDSVQQPAILQGEPSPLFTSIYQH</sequence>
<dbReference type="InterPro" id="IPR014756">
    <property type="entry name" value="Ig_E-set"/>
</dbReference>
<dbReference type="GO" id="GO:0005737">
    <property type="term" value="C:cytoplasm"/>
    <property type="evidence" value="ECO:0007669"/>
    <property type="project" value="TreeGrafter"/>
</dbReference>
<dbReference type="SMART" id="SM01017">
    <property type="entry name" value="Arrestin_C"/>
    <property type="match status" value="1"/>
</dbReference>
<dbReference type="Pfam" id="PF02752">
    <property type="entry name" value="Arrestin_C"/>
    <property type="match status" value="1"/>
</dbReference>
<dbReference type="AlphaFoldDB" id="A0A668RB63"/>
<evidence type="ECO:0000313" key="5">
    <source>
        <dbReference type="Proteomes" id="UP000472276"/>
    </source>
</evidence>
<protein>
    <recommendedName>
        <fullName evidence="3">Arrestin C-terminal-like domain-containing protein</fullName>
    </recommendedName>
</protein>
<keyword evidence="5" id="KW-1185">Reference proteome</keyword>
<gene>
    <name evidence="4" type="primary">LOC120432716</name>
</gene>
<reference evidence="4" key="2">
    <citation type="submission" date="2025-09" db="UniProtKB">
        <authorList>
            <consortium name="Ensembl"/>
        </authorList>
    </citation>
    <scope>IDENTIFICATION</scope>
</reference>
<proteinExistence type="inferred from homology"/>
<reference evidence="4" key="1">
    <citation type="submission" date="2025-08" db="UniProtKB">
        <authorList>
            <consortium name="Ensembl"/>
        </authorList>
    </citation>
    <scope>IDENTIFICATION</scope>
</reference>
<dbReference type="InterPro" id="IPR014752">
    <property type="entry name" value="Arrestin-like_C"/>
</dbReference>
<dbReference type="PANTHER" id="PTHR11188">
    <property type="entry name" value="ARRESTIN DOMAIN CONTAINING PROTEIN"/>
    <property type="match status" value="1"/>
</dbReference>
<feature type="domain" description="Arrestin C-terminal-like" evidence="3">
    <location>
        <begin position="173"/>
        <end position="300"/>
    </location>
</feature>
<evidence type="ECO:0000259" key="3">
    <source>
        <dbReference type="SMART" id="SM01017"/>
    </source>
</evidence>
<keyword evidence="2" id="KW-0472">Membrane</keyword>
<dbReference type="GO" id="GO:0015031">
    <property type="term" value="P:protein transport"/>
    <property type="evidence" value="ECO:0007669"/>
    <property type="project" value="TreeGrafter"/>
</dbReference>